<reference evidence="2 3" key="1">
    <citation type="journal article" date="2019" name="Sci. Rep.">
        <title>Orb-weaving spider Araneus ventricosus genome elucidates the spidroin gene catalogue.</title>
        <authorList>
            <person name="Kono N."/>
            <person name="Nakamura H."/>
            <person name="Ohtoshi R."/>
            <person name="Moran D.A.P."/>
            <person name="Shinohara A."/>
            <person name="Yoshida Y."/>
            <person name="Fujiwara M."/>
            <person name="Mori M."/>
            <person name="Tomita M."/>
            <person name="Arakawa K."/>
        </authorList>
    </citation>
    <scope>NUCLEOTIDE SEQUENCE [LARGE SCALE GENOMIC DNA]</scope>
</reference>
<comment type="caution">
    <text evidence="2">The sequence shown here is derived from an EMBL/GenBank/DDBJ whole genome shotgun (WGS) entry which is preliminary data.</text>
</comment>
<gene>
    <name evidence="2" type="ORF">AVEN_72331_1</name>
</gene>
<evidence type="ECO:0000256" key="1">
    <source>
        <dbReference type="SAM" id="MobiDB-lite"/>
    </source>
</evidence>
<feature type="compositionally biased region" description="Basic and acidic residues" evidence="1">
    <location>
        <begin position="1"/>
        <end position="13"/>
    </location>
</feature>
<sequence length="109" mass="12617">MNIRRDLDARENPDSSENNTRTHCSEVHLTCSLHQVNRPRQRDAISRTHLSYRPYSRNFLYTVYLEIVVSVDADSRRNRSSGVLCLIILELAAKYRPSCEDVTRGRPAL</sequence>
<evidence type="ECO:0000313" key="3">
    <source>
        <dbReference type="Proteomes" id="UP000499080"/>
    </source>
</evidence>
<dbReference type="Proteomes" id="UP000499080">
    <property type="component" value="Unassembled WGS sequence"/>
</dbReference>
<evidence type="ECO:0000313" key="2">
    <source>
        <dbReference type="EMBL" id="GBM90427.1"/>
    </source>
</evidence>
<organism evidence="2 3">
    <name type="scientific">Araneus ventricosus</name>
    <name type="common">Orbweaver spider</name>
    <name type="synonym">Epeira ventricosa</name>
    <dbReference type="NCBI Taxonomy" id="182803"/>
    <lineage>
        <taxon>Eukaryota</taxon>
        <taxon>Metazoa</taxon>
        <taxon>Ecdysozoa</taxon>
        <taxon>Arthropoda</taxon>
        <taxon>Chelicerata</taxon>
        <taxon>Arachnida</taxon>
        <taxon>Araneae</taxon>
        <taxon>Araneomorphae</taxon>
        <taxon>Entelegynae</taxon>
        <taxon>Araneoidea</taxon>
        <taxon>Araneidae</taxon>
        <taxon>Araneus</taxon>
    </lineage>
</organism>
<protein>
    <submittedName>
        <fullName evidence="2">Uncharacterized protein</fullName>
    </submittedName>
</protein>
<dbReference type="EMBL" id="BGPR01003619">
    <property type="protein sequence ID" value="GBM90427.1"/>
    <property type="molecule type" value="Genomic_DNA"/>
</dbReference>
<keyword evidence="3" id="KW-1185">Reference proteome</keyword>
<feature type="region of interest" description="Disordered" evidence="1">
    <location>
        <begin position="1"/>
        <end position="22"/>
    </location>
</feature>
<proteinExistence type="predicted"/>
<accession>A0A4Y2JKH2</accession>
<dbReference type="AlphaFoldDB" id="A0A4Y2JKH2"/>
<name>A0A4Y2JKH2_ARAVE</name>